<dbReference type="AlphaFoldDB" id="A0A5J4UG78"/>
<sequence>MGSVYGEFQLARDTIEIQSSFSADRIYQPLGIQLDNDKNGQNNIVFPNSKSKGIISFEKCDSFDILNRRENGMTFTIKHIPGKLNKMAEALSKLSMAEDYTIWMEVLEEELKDWQVEITADLFAARNNVKHKSYYTLGKDQKAEGRDSMKISGEEEFALIYPLLTIISRVIRKIIKMRAQGIIAIS</sequence>
<accession>A0A5J4UG78</accession>
<comment type="caution">
    <text evidence="1">The sequence shown here is derived from an EMBL/GenBank/DDBJ whole genome shotgun (WGS) entry which is preliminary data.</text>
</comment>
<organism evidence="1 2">
    <name type="scientific">Streblomastix strix</name>
    <dbReference type="NCBI Taxonomy" id="222440"/>
    <lineage>
        <taxon>Eukaryota</taxon>
        <taxon>Metamonada</taxon>
        <taxon>Preaxostyla</taxon>
        <taxon>Oxymonadida</taxon>
        <taxon>Streblomastigidae</taxon>
        <taxon>Streblomastix</taxon>
    </lineage>
</organism>
<dbReference type="Proteomes" id="UP000324800">
    <property type="component" value="Unassembled WGS sequence"/>
</dbReference>
<evidence type="ECO:0000313" key="1">
    <source>
        <dbReference type="EMBL" id="KAA6368872.1"/>
    </source>
</evidence>
<name>A0A5J4UG78_9EUKA</name>
<protein>
    <submittedName>
        <fullName evidence="1">Uncharacterized protein</fullName>
    </submittedName>
</protein>
<gene>
    <name evidence="1" type="ORF">EZS28_035601</name>
</gene>
<dbReference type="EMBL" id="SNRW01016911">
    <property type="protein sequence ID" value="KAA6368872.1"/>
    <property type="molecule type" value="Genomic_DNA"/>
</dbReference>
<evidence type="ECO:0000313" key="2">
    <source>
        <dbReference type="Proteomes" id="UP000324800"/>
    </source>
</evidence>
<dbReference type="OrthoDB" id="2897838at2759"/>
<reference evidence="1 2" key="1">
    <citation type="submission" date="2019-03" db="EMBL/GenBank/DDBJ databases">
        <title>Single cell metagenomics reveals metabolic interactions within the superorganism composed of flagellate Streblomastix strix and complex community of Bacteroidetes bacteria on its surface.</title>
        <authorList>
            <person name="Treitli S.C."/>
            <person name="Kolisko M."/>
            <person name="Husnik F."/>
            <person name="Keeling P."/>
            <person name="Hampl V."/>
        </authorList>
    </citation>
    <scope>NUCLEOTIDE SEQUENCE [LARGE SCALE GENOMIC DNA]</scope>
    <source>
        <strain evidence="1">ST1C</strain>
    </source>
</reference>
<proteinExistence type="predicted"/>